<dbReference type="GO" id="GO:0005576">
    <property type="term" value="C:extracellular region"/>
    <property type="evidence" value="ECO:0007669"/>
    <property type="project" value="UniProtKB-SubCell"/>
</dbReference>
<gene>
    <name evidence="3" type="ORF">SAMN04488094_102399</name>
</gene>
<dbReference type="Pfam" id="PF00353">
    <property type="entry name" value="HemolysinCabind"/>
    <property type="match status" value="2"/>
</dbReference>
<keyword evidence="4" id="KW-1185">Reference proteome</keyword>
<evidence type="ECO:0000313" key="4">
    <source>
        <dbReference type="Proteomes" id="UP000198728"/>
    </source>
</evidence>
<dbReference type="InterPro" id="IPR018511">
    <property type="entry name" value="Hemolysin-typ_Ca-bd_CS"/>
</dbReference>
<comment type="subcellular location">
    <subcellularLocation>
        <location evidence="1">Secreted</location>
    </subcellularLocation>
</comment>
<evidence type="ECO:0000313" key="3">
    <source>
        <dbReference type="EMBL" id="SFC06015.1"/>
    </source>
</evidence>
<dbReference type="PRINTS" id="PR00313">
    <property type="entry name" value="CABNDNGRPT"/>
</dbReference>
<keyword evidence="2" id="KW-0964">Secreted</keyword>
<dbReference type="Gene3D" id="2.150.10.10">
    <property type="entry name" value="Serralysin-like metalloprotease, C-terminal"/>
    <property type="match status" value="1"/>
</dbReference>
<dbReference type="AlphaFoldDB" id="A0A1I1G3A3"/>
<proteinExistence type="predicted"/>
<dbReference type="GO" id="GO:0005509">
    <property type="term" value="F:calcium ion binding"/>
    <property type="evidence" value="ECO:0007669"/>
    <property type="project" value="InterPro"/>
</dbReference>
<dbReference type="PROSITE" id="PS00330">
    <property type="entry name" value="HEMOLYSIN_CALCIUM"/>
    <property type="match status" value="2"/>
</dbReference>
<accession>A0A1I1G3A3</accession>
<reference evidence="3 4" key="1">
    <citation type="submission" date="2016-10" db="EMBL/GenBank/DDBJ databases">
        <authorList>
            <person name="de Groot N.N."/>
        </authorList>
    </citation>
    <scope>NUCLEOTIDE SEQUENCE [LARGE SCALE GENOMIC DNA]</scope>
    <source>
        <strain evidence="3 4">DSM 19548</strain>
    </source>
</reference>
<dbReference type="InterPro" id="IPR050557">
    <property type="entry name" value="RTX_toxin/Mannuronan_C5-epim"/>
</dbReference>
<dbReference type="SUPFAM" id="SSF51120">
    <property type="entry name" value="beta-Roll"/>
    <property type="match status" value="1"/>
</dbReference>
<sequence length="256" mass="27646">MAVLRAYGAIDMTGMETVDGSEGEVTEVLPNRITFSDGYHTSAYYGDFAFGLFGTISGTLTGFKFWEGGDLVVSFTGGRTEAKTAYSYIDNGDGDGLLRHFARDADRIFGSEFGDTLCGFGGNDVVRGAKGADTILGFQGDDALYGGEGRDVLKGHHGADELSGGKGNDVLRGGGGADTFDFKAGWGRDRIMDFRDDVDTIQLYDDLWRGDLTKGQVLHRFAEVRHGNVVFDFGEERLKILGVTDLSDLKDDLVIV</sequence>
<evidence type="ECO:0000256" key="1">
    <source>
        <dbReference type="ARBA" id="ARBA00004613"/>
    </source>
</evidence>
<dbReference type="InterPro" id="IPR001343">
    <property type="entry name" value="Hemolysn_Ca-bd"/>
</dbReference>
<dbReference type="Proteomes" id="UP000198728">
    <property type="component" value="Unassembled WGS sequence"/>
</dbReference>
<dbReference type="OrthoDB" id="423072at2"/>
<dbReference type="PANTHER" id="PTHR38340:SF1">
    <property type="entry name" value="S-LAYER PROTEIN"/>
    <property type="match status" value="1"/>
</dbReference>
<dbReference type="EMBL" id="FOLG01000002">
    <property type="protein sequence ID" value="SFC06015.1"/>
    <property type="molecule type" value="Genomic_DNA"/>
</dbReference>
<dbReference type="RefSeq" id="WP_093359750.1">
    <property type="nucleotide sequence ID" value="NZ_FOLG01000002.1"/>
</dbReference>
<protein>
    <submittedName>
        <fullName evidence="3">Hemolysin-type calcium-binding repeat-containing protein</fullName>
    </submittedName>
</protein>
<dbReference type="InterPro" id="IPR011049">
    <property type="entry name" value="Serralysin-like_metalloprot_C"/>
</dbReference>
<name>A0A1I1G3A3_9RHOB</name>
<dbReference type="STRING" id="441112.SAMN04488094_102399"/>
<evidence type="ECO:0000256" key="2">
    <source>
        <dbReference type="ARBA" id="ARBA00022525"/>
    </source>
</evidence>
<organism evidence="3 4">
    <name type="scientific">Tropicimonas isoalkanivorans</name>
    <dbReference type="NCBI Taxonomy" id="441112"/>
    <lineage>
        <taxon>Bacteria</taxon>
        <taxon>Pseudomonadati</taxon>
        <taxon>Pseudomonadota</taxon>
        <taxon>Alphaproteobacteria</taxon>
        <taxon>Rhodobacterales</taxon>
        <taxon>Roseobacteraceae</taxon>
        <taxon>Tropicimonas</taxon>
    </lineage>
</organism>
<dbReference type="PANTHER" id="PTHR38340">
    <property type="entry name" value="S-LAYER PROTEIN"/>
    <property type="match status" value="1"/>
</dbReference>